<keyword evidence="2 8" id="KW-0963">Cytoplasm</keyword>
<dbReference type="Proteomes" id="UP000614469">
    <property type="component" value="Unassembled WGS sequence"/>
</dbReference>
<dbReference type="Gene3D" id="3.40.50.620">
    <property type="entry name" value="HUPs"/>
    <property type="match status" value="1"/>
</dbReference>
<dbReference type="SMART" id="SM00977">
    <property type="entry name" value="TilS_C"/>
    <property type="match status" value="1"/>
</dbReference>
<dbReference type="GO" id="GO:0005524">
    <property type="term" value="F:ATP binding"/>
    <property type="evidence" value="ECO:0007669"/>
    <property type="project" value="UniProtKB-UniRule"/>
</dbReference>
<keyword evidence="6 8" id="KW-0067">ATP-binding</keyword>
<feature type="domain" description="Lysidine-tRNA(Ile) synthetase C-terminal" evidence="9">
    <location>
        <begin position="423"/>
        <end position="496"/>
    </location>
</feature>
<comment type="catalytic activity">
    <reaction evidence="7 8">
        <text>cytidine(34) in tRNA(Ile2) + L-lysine + ATP = lysidine(34) in tRNA(Ile2) + AMP + diphosphate + H(+)</text>
        <dbReference type="Rhea" id="RHEA:43744"/>
        <dbReference type="Rhea" id="RHEA-COMP:10625"/>
        <dbReference type="Rhea" id="RHEA-COMP:10670"/>
        <dbReference type="ChEBI" id="CHEBI:15378"/>
        <dbReference type="ChEBI" id="CHEBI:30616"/>
        <dbReference type="ChEBI" id="CHEBI:32551"/>
        <dbReference type="ChEBI" id="CHEBI:33019"/>
        <dbReference type="ChEBI" id="CHEBI:82748"/>
        <dbReference type="ChEBI" id="CHEBI:83665"/>
        <dbReference type="ChEBI" id="CHEBI:456215"/>
        <dbReference type="EC" id="6.3.4.19"/>
    </reaction>
</comment>
<organism evidence="10 11">
    <name type="scientific">Candidatus Desulfolinea nitratireducens</name>
    <dbReference type="NCBI Taxonomy" id="2841698"/>
    <lineage>
        <taxon>Bacteria</taxon>
        <taxon>Bacillati</taxon>
        <taxon>Chloroflexota</taxon>
        <taxon>Anaerolineae</taxon>
        <taxon>Anaerolineales</taxon>
        <taxon>Anaerolineales incertae sedis</taxon>
        <taxon>Candidatus Desulfolinea</taxon>
    </lineage>
</organism>
<evidence type="ECO:0000256" key="4">
    <source>
        <dbReference type="ARBA" id="ARBA00022694"/>
    </source>
</evidence>
<evidence type="ECO:0000259" key="9">
    <source>
        <dbReference type="SMART" id="SM00977"/>
    </source>
</evidence>
<sequence>MNSISLSPDLPIIVGVSGGADSLCLLGKLDEAGYPLIVAHFDHQLRPDSGEGAKFVEGIASQFDLPFLSESDNVSAYAKKHKETIEEAARNLRYRFLFAQARKHGAQAVAVGHTADDQVETVLMHFLRGAGLSGLKGMEARAILPAFDAEIPIVRPILDLWRDDTVAYCLAHDLHPHEDPSNASDDFFRNRLRHNLIPELEKYNPRFRETLQRTSRALSGDHSLLSELIEPTWQNILLEEKKGFVSFDLPAFAKLSPALIRNLIKTALERLRPGQIDISFATLDRAAKFMTESDRAQRIDLASGLLLLREADRLYLADGEENLPTDFWPQIHVIANPERSLGGILAPAMTSAGEQSPSSGKGIASSQDEAPRNDVEIFLTLPCEFDLGKGWVLIGRVSDTAPILKNDDPFQVTLDADTLGKNLILRLRRSGERFHPLGMNGKSMKLSDFFINAKLPRRLRDRYPLLCTEDEIVWIPGYRPAHRFRITESTKRVVAFSLRKR</sequence>
<evidence type="ECO:0000313" key="11">
    <source>
        <dbReference type="Proteomes" id="UP000614469"/>
    </source>
</evidence>
<evidence type="ECO:0000256" key="2">
    <source>
        <dbReference type="ARBA" id="ARBA00022490"/>
    </source>
</evidence>
<dbReference type="EMBL" id="JACNJN010000216">
    <property type="protein sequence ID" value="MBC8336973.1"/>
    <property type="molecule type" value="Genomic_DNA"/>
</dbReference>
<evidence type="ECO:0000256" key="6">
    <source>
        <dbReference type="ARBA" id="ARBA00022840"/>
    </source>
</evidence>
<dbReference type="HAMAP" id="MF_01161">
    <property type="entry name" value="tRNA_Ile_lys_synt"/>
    <property type="match status" value="1"/>
</dbReference>
<accession>A0A8J6THE3</accession>
<proteinExistence type="inferred from homology"/>
<dbReference type="PANTHER" id="PTHR43033">
    <property type="entry name" value="TRNA(ILE)-LYSIDINE SYNTHASE-RELATED"/>
    <property type="match status" value="1"/>
</dbReference>
<feature type="binding site" evidence="8">
    <location>
        <begin position="17"/>
        <end position="22"/>
    </location>
    <ligand>
        <name>ATP</name>
        <dbReference type="ChEBI" id="CHEBI:30616"/>
    </ligand>
</feature>
<evidence type="ECO:0000256" key="5">
    <source>
        <dbReference type="ARBA" id="ARBA00022741"/>
    </source>
</evidence>
<gene>
    <name evidence="8 10" type="primary">tilS</name>
    <name evidence="10" type="ORF">H8E29_17090</name>
</gene>
<comment type="caution">
    <text evidence="10">The sequence shown here is derived from an EMBL/GenBank/DDBJ whole genome shotgun (WGS) entry which is preliminary data.</text>
</comment>
<dbReference type="GO" id="GO:0006400">
    <property type="term" value="P:tRNA modification"/>
    <property type="evidence" value="ECO:0007669"/>
    <property type="project" value="UniProtKB-UniRule"/>
</dbReference>
<dbReference type="InterPro" id="IPR015262">
    <property type="entry name" value="tRNA_Ile_lys_synt_subst-bd"/>
</dbReference>
<dbReference type="PANTHER" id="PTHR43033:SF1">
    <property type="entry name" value="TRNA(ILE)-LYSIDINE SYNTHASE-RELATED"/>
    <property type="match status" value="1"/>
</dbReference>
<evidence type="ECO:0000256" key="8">
    <source>
        <dbReference type="HAMAP-Rule" id="MF_01161"/>
    </source>
</evidence>
<dbReference type="GO" id="GO:0005737">
    <property type="term" value="C:cytoplasm"/>
    <property type="evidence" value="ECO:0007669"/>
    <property type="project" value="UniProtKB-SubCell"/>
</dbReference>
<keyword evidence="5 8" id="KW-0547">Nucleotide-binding</keyword>
<dbReference type="SUPFAM" id="SSF52402">
    <property type="entry name" value="Adenine nucleotide alpha hydrolases-like"/>
    <property type="match status" value="1"/>
</dbReference>
<name>A0A8J6THE3_9CHLR</name>
<dbReference type="Pfam" id="PF11734">
    <property type="entry name" value="TilS_C"/>
    <property type="match status" value="1"/>
</dbReference>
<dbReference type="GO" id="GO:0032267">
    <property type="term" value="F:tRNA(Ile)-lysidine synthase activity"/>
    <property type="evidence" value="ECO:0007669"/>
    <property type="project" value="UniProtKB-EC"/>
</dbReference>
<evidence type="ECO:0000256" key="7">
    <source>
        <dbReference type="ARBA" id="ARBA00048539"/>
    </source>
</evidence>
<keyword evidence="4 8" id="KW-0819">tRNA processing</keyword>
<keyword evidence="3 8" id="KW-0436">Ligase</keyword>
<dbReference type="InterPro" id="IPR011063">
    <property type="entry name" value="TilS/TtcA_N"/>
</dbReference>
<evidence type="ECO:0000256" key="1">
    <source>
        <dbReference type="ARBA" id="ARBA00004496"/>
    </source>
</evidence>
<evidence type="ECO:0000256" key="3">
    <source>
        <dbReference type="ARBA" id="ARBA00022598"/>
    </source>
</evidence>
<dbReference type="AlphaFoldDB" id="A0A8J6THE3"/>
<dbReference type="NCBIfam" id="TIGR02433">
    <property type="entry name" value="lysidine_TilS_C"/>
    <property type="match status" value="1"/>
</dbReference>
<evidence type="ECO:0000313" key="10">
    <source>
        <dbReference type="EMBL" id="MBC8336973.1"/>
    </source>
</evidence>
<dbReference type="InterPro" id="IPR012094">
    <property type="entry name" value="tRNA_Ile_lys_synt"/>
</dbReference>
<comment type="subcellular location">
    <subcellularLocation>
        <location evidence="1 8">Cytoplasm</location>
    </subcellularLocation>
</comment>
<dbReference type="Pfam" id="PF09179">
    <property type="entry name" value="TilS"/>
    <property type="match status" value="1"/>
</dbReference>
<comment type="domain">
    <text evidence="8">The N-terminal region contains the highly conserved SGGXDS motif, predicted to be a P-loop motif involved in ATP binding.</text>
</comment>
<dbReference type="EC" id="6.3.4.19" evidence="8"/>
<reference evidence="10 11" key="1">
    <citation type="submission" date="2020-08" db="EMBL/GenBank/DDBJ databases">
        <title>Bridging the membrane lipid divide: bacteria of the FCB group superphylum have the potential to synthesize archaeal ether lipids.</title>
        <authorList>
            <person name="Villanueva L."/>
            <person name="Von Meijenfeldt F.A.B."/>
            <person name="Westbye A.B."/>
            <person name="Yadav S."/>
            <person name="Hopmans E.C."/>
            <person name="Dutilh B.E."/>
            <person name="Sinninghe Damste J.S."/>
        </authorList>
    </citation>
    <scope>NUCLEOTIDE SEQUENCE [LARGE SCALE GENOMIC DNA]</scope>
    <source>
        <strain evidence="10">NIOZ-UU36</strain>
    </source>
</reference>
<dbReference type="NCBIfam" id="TIGR02432">
    <property type="entry name" value="lysidine_TilS_N"/>
    <property type="match status" value="1"/>
</dbReference>
<dbReference type="Pfam" id="PF01171">
    <property type="entry name" value="ATP_bind_3"/>
    <property type="match status" value="1"/>
</dbReference>
<dbReference type="CDD" id="cd01992">
    <property type="entry name" value="TilS_N"/>
    <property type="match status" value="1"/>
</dbReference>
<dbReference type="InterPro" id="IPR014729">
    <property type="entry name" value="Rossmann-like_a/b/a_fold"/>
</dbReference>
<dbReference type="InterPro" id="IPR012795">
    <property type="entry name" value="tRNA_Ile_lys_synt_N"/>
</dbReference>
<comment type="function">
    <text evidence="8">Ligates lysine onto the cytidine present at position 34 of the AUA codon-specific tRNA(Ile) that contains the anticodon CAU, in an ATP-dependent manner. Cytidine is converted to lysidine, thus changing the amino acid specificity of the tRNA from methionine to isoleucine.</text>
</comment>
<dbReference type="SUPFAM" id="SSF82829">
    <property type="entry name" value="MesJ substrate recognition domain-like"/>
    <property type="match status" value="1"/>
</dbReference>
<protein>
    <recommendedName>
        <fullName evidence="8">tRNA(Ile)-lysidine synthase</fullName>
        <ecNumber evidence="8">6.3.4.19</ecNumber>
    </recommendedName>
    <alternativeName>
        <fullName evidence="8">tRNA(Ile)-2-lysyl-cytidine synthase</fullName>
    </alternativeName>
    <alternativeName>
        <fullName evidence="8">tRNA(Ile)-lysidine synthetase</fullName>
    </alternativeName>
</protein>
<dbReference type="Gene3D" id="1.20.59.20">
    <property type="match status" value="1"/>
</dbReference>
<comment type="similarity">
    <text evidence="8">Belongs to the tRNA(Ile)-lysidine synthase family.</text>
</comment>
<dbReference type="SUPFAM" id="SSF56037">
    <property type="entry name" value="PheT/TilS domain"/>
    <property type="match status" value="1"/>
</dbReference>
<dbReference type="InterPro" id="IPR012796">
    <property type="entry name" value="Lysidine-tRNA-synth_C"/>
</dbReference>